<organism evidence="1 2">
    <name type="scientific">Candidatus Staskawiczbacteria bacterium RIFCSPLOWO2_01_FULL_38_12b</name>
    <dbReference type="NCBI Taxonomy" id="1802214"/>
    <lineage>
        <taxon>Bacteria</taxon>
        <taxon>Candidatus Staskawicziibacteriota</taxon>
    </lineage>
</organism>
<dbReference type="EMBL" id="MHPA01000033">
    <property type="protein sequence ID" value="OGZ71895.1"/>
    <property type="molecule type" value="Genomic_DNA"/>
</dbReference>
<evidence type="ECO:0000313" key="2">
    <source>
        <dbReference type="Proteomes" id="UP000176774"/>
    </source>
</evidence>
<reference evidence="1 2" key="1">
    <citation type="journal article" date="2016" name="Nat. Commun.">
        <title>Thousands of microbial genomes shed light on interconnected biogeochemical processes in an aquifer system.</title>
        <authorList>
            <person name="Anantharaman K."/>
            <person name="Brown C.T."/>
            <person name="Hug L.A."/>
            <person name="Sharon I."/>
            <person name="Castelle C.J."/>
            <person name="Probst A.J."/>
            <person name="Thomas B.C."/>
            <person name="Singh A."/>
            <person name="Wilkins M.J."/>
            <person name="Karaoz U."/>
            <person name="Brodie E.L."/>
            <person name="Williams K.H."/>
            <person name="Hubbard S.S."/>
            <person name="Banfield J.F."/>
        </authorList>
    </citation>
    <scope>NUCLEOTIDE SEQUENCE [LARGE SCALE GENOMIC DNA]</scope>
</reference>
<proteinExistence type="predicted"/>
<comment type="caution">
    <text evidence="1">The sequence shown here is derived from an EMBL/GenBank/DDBJ whole genome shotgun (WGS) entry which is preliminary data.</text>
</comment>
<gene>
    <name evidence="1" type="ORF">A2908_02370</name>
</gene>
<evidence type="ECO:0000313" key="1">
    <source>
        <dbReference type="EMBL" id="OGZ71895.1"/>
    </source>
</evidence>
<protein>
    <submittedName>
        <fullName evidence="1">Uncharacterized protein</fullName>
    </submittedName>
</protein>
<dbReference type="Proteomes" id="UP000176774">
    <property type="component" value="Unassembled WGS sequence"/>
</dbReference>
<accession>A0A1G2IAZ3</accession>
<name>A0A1G2IAZ3_9BACT</name>
<sequence length="218" mass="25148">MLKREKKSEKCAEFKRLFDLQIKTLKSIFRNRFGNNSSGKRTYWEVMDGFLRQRDRVTEKASTMVIGENNIPFLPVYTGRRIDMVRIGGKIGFEHIYTSAWINIVDAPLEHDRCIEYYIFDIENGYSTLGKSPKDAHKILKTRLRSPLTVDEIIALCIHTNVLSSHDVWAPGSRCGYVNSVPFIKAKSFLDTGPQLDIEYQDKSDDKRGSPSCIYRLE</sequence>
<dbReference type="AlphaFoldDB" id="A0A1G2IAZ3"/>